<comment type="caution">
    <text evidence="5">The sequence shown here is derived from an EMBL/GenBank/DDBJ whole genome shotgun (WGS) entry which is preliminary data.</text>
</comment>
<comment type="similarity">
    <text evidence="1">Belongs to the mab-21 family.</text>
</comment>
<dbReference type="Proteomes" id="UP000663866">
    <property type="component" value="Unassembled WGS sequence"/>
</dbReference>
<accession>A0A820JI98</accession>
<reference evidence="5" key="1">
    <citation type="submission" date="2021-02" db="EMBL/GenBank/DDBJ databases">
        <authorList>
            <person name="Nowell W R."/>
        </authorList>
    </citation>
    <scope>NUCLEOTIDE SEQUENCE</scope>
</reference>
<dbReference type="InterPro" id="IPR024810">
    <property type="entry name" value="MAB21L/cGLR"/>
</dbReference>
<dbReference type="SMART" id="SM01265">
    <property type="entry name" value="Mab-21"/>
    <property type="match status" value="1"/>
</dbReference>
<evidence type="ECO:0000313" key="4">
    <source>
        <dbReference type="EMBL" id="CAF2063139.1"/>
    </source>
</evidence>
<dbReference type="PANTHER" id="PTHR10656">
    <property type="entry name" value="CELL FATE DETERMINING PROTEIN MAB21-RELATED"/>
    <property type="match status" value="1"/>
</dbReference>
<dbReference type="InterPro" id="IPR046906">
    <property type="entry name" value="Mab-21_HhH/H2TH-like"/>
</dbReference>
<dbReference type="Gene3D" id="1.10.1410.40">
    <property type="match status" value="1"/>
</dbReference>
<dbReference type="AlphaFoldDB" id="A0A820JI98"/>
<proteinExistence type="inferred from homology"/>
<feature type="domain" description="Mab-21-like HhH/H2TH-like" evidence="3">
    <location>
        <begin position="251"/>
        <end position="343"/>
    </location>
</feature>
<sequence length="637" mass="73445">MMFNNLLAVLDFYSSSSKEGTQSIVDTIASLKSSLSEYANIKIIDCGSFIENLYIPLSIMDPIQNETTLNFDSDHLIVDMDYLAYEFSDSPSTMINDKKMLLLKNSPHPGCIYLFDARENIDIPLKTANFMLQQIQKYRPKLNVANTINFDRALGIRTGPSFAATSGVSGTLGNHVNTDLVFCVQCQQWPSIAKEWLTRESKTDWPTSNTKHLVANHGCYIVPTGFDESEWRFSFSFAELQLIGTLDNVYKRVYAILKILIKYACKSENITGLKSYHLKTIFLWYCEEMGVQSHAPIKVSIENLLNYTTEFYKRQYVPHYFIPACNLLCEISTEVIKLYYETLSKLKKNIDTMLIQFIDNTYYSFVLLKSNLLELYTKNDSRLRLFFKYTFLLYSLYGVLHNEQSLLSFEHTTDIDYNYYFSLVTSENEVTVTIDKILGTIESNIGSDSVLLSLEEISGIICAVWWCSFNLKTAMISDSFYDCIFWASRMHAYYCDKIIDRFIYKAPKIICKTKDSENYKNLLSIIIHHPTAQTENLKRYSLLKITNESRVIFQRLLAIEAEYLIEQNIEMAFCVFQIIACMERDSLVNFFMRPSNKSFAKALKDRNGIIFEIFGEWAMEDATAGLNMCECEQANST</sequence>
<gene>
    <name evidence="5" type="ORF">OVN521_LOCUS32147</name>
    <name evidence="4" type="ORF">WKI299_LOCUS12545</name>
</gene>
<dbReference type="EMBL" id="CAJOBG010021407">
    <property type="protein sequence ID" value="CAF4326098.1"/>
    <property type="molecule type" value="Genomic_DNA"/>
</dbReference>
<evidence type="ECO:0000313" key="6">
    <source>
        <dbReference type="Proteomes" id="UP000663866"/>
    </source>
</evidence>
<dbReference type="Pfam" id="PF03281">
    <property type="entry name" value="Mab-21"/>
    <property type="match status" value="1"/>
</dbReference>
<protein>
    <recommendedName>
        <fullName evidence="7">Mab-21-like HhH/H2TH-like domain-containing protein</fullName>
    </recommendedName>
</protein>
<evidence type="ECO:0000259" key="2">
    <source>
        <dbReference type="Pfam" id="PF03281"/>
    </source>
</evidence>
<organism evidence="5 6">
    <name type="scientific">Rotaria magnacalcarata</name>
    <dbReference type="NCBI Taxonomy" id="392030"/>
    <lineage>
        <taxon>Eukaryota</taxon>
        <taxon>Metazoa</taxon>
        <taxon>Spiralia</taxon>
        <taxon>Gnathifera</taxon>
        <taxon>Rotifera</taxon>
        <taxon>Eurotatoria</taxon>
        <taxon>Bdelloidea</taxon>
        <taxon>Philodinida</taxon>
        <taxon>Philodinidae</taxon>
        <taxon>Rotaria</taxon>
    </lineage>
</organism>
<dbReference type="InterPro" id="IPR046903">
    <property type="entry name" value="Mab-21-like_nuc_Trfase"/>
</dbReference>
<evidence type="ECO:0000313" key="5">
    <source>
        <dbReference type="EMBL" id="CAF4326098.1"/>
    </source>
</evidence>
<keyword evidence="6" id="KW-1185">Reference proteome</keyword>
<name>A0A820JI98_9BILA</name>
<evidence type="ECO:0000259" key="3">
    <source>
        <dbReference type="Pfam" id="PF20266"/>
    </source>
</evidence>
<dbReference type="Proteomes" id="UP000663856">
    <property type="component" value="Unassembled WGS sequence"/>
</dbReference>
<dbReference type="EMBL" id="CAJNRF010004657">
    <property type="protein sequence ID" value="CAF2063139.1"/>
    <property type="molecule type" value="Genomic_DNA"/>
</dbReference>
<feature type="domain" description="Mab-21-like nucleotidyltransferase" evidence="2">
    <location>
        <begin position="153"/>
        <end position="243"/>
    </location>
</feature>
<dbReference type="Pfam" id="PF20266">
    <property type="entry name" value="Mab-21_C"/>
    <property type="match status" value="1"/>
</dbReference>
<evidence type="ECO:0008006" key="7">
    <source>
        <dbReference type="Google" id="ProtNLM"/>
    </source>
</evidence>
<evidence type="ECO:0000256" key="1">
    <source>
        <dbReference type="ARBA" id="ARBA00008307"/>
    </source>
</evidence>
<dbReference type="PANTHER" id="PTHR10656:SF69">
    <property type="entry name" value="MAB-21-LIKE HHH_H2TH-LIKE DOMAIN-CONTAINING PROTEIN"/>
    <property type="match status" value="1"/>
</dbReference>